<evidence type="ECO:0000256" key="2">
    <source>
        <dbReference type="ARBA" id="ARBA00022723"/>
    </source>
</evidence>
<reference evidence="5 6" key="1">
    <citation type="submission" date="2024-02" db="EMBL/GenBank/DDBJ databases">
        <title>Discinaceae phylogenomics.</title>
        <authorList>
            <person name="Dirks A.C."/>
            <person name="James T.Y."/>
        </authorList>
    </citation>
    <scope>NUCLEOTIDE SEQUENCE [LARGE SCALE GENOMIC DNA]</scope>
    <source>
        <strain evidence="5 6">ACD0624</strain>
    </source>
</reference>
<dbReference type="InterPro" id="IPR036291">
    <property type="entry name" value="NAD(P)-bd_dom_sf"/>
</dbReference>
<protein>
    <recommendedName>
        <fullName evidence="4">Alcohol dehydrogenase-like C-terminal domain-containing protein</fullName>
    </recommendedName>
</protein>
<dbReference type="Pfam" id="PF00107">
    <property type="entry name" value="ADH_zinc_N"/>
    <property type="match status" value="1"/>
</dbReference>
<gene>
    <name evidence="5" type="ORF">Q9L58_006915</name>
</gene>
<dbReference type="PANTHER" id="PTHR42813:SF2">
    <property type="entry name" value="DEHYDROGENASE, ZINC-CONTAINING, PUTATIVE (AFU_ORTHOLOGUE AFUA_2G02810)-RELATED"/>
    <property type="match status" value="1"/>
</dbReference>
<dbReference type="Proteomes" id="UP001447188">
    <property type="component" value="Unassembled WGS sequence"/>
</dbReference>
<feature type="domain" description="Alcohol dehydrogenase-like C-terminal" evidence="4">
    <location>
        <begin position="4"/>
        <end position="88"/>
    </location>
</feature>
<dbReference type="PANTHER" id="PTHR42813">
    <property type="entry name" value="ZINC-TYPE ALCOHOL DEHYDROGENASE-LIKE"/>
    <property type="match status" value="1"/>
</dbReference>
<name>A0ABR3GDY2_9PEZI</name>
<dbReference type="InterPro" id="IPR013149">
    <property type="entry name" value="ADH-like_C"/>
</dbReference>
<evidence type="ECO:0000256" key="1">
    <source>
        <dbReference type="ARBA" id="ARBA00001947"/>
    </source>
</evidence>
<dbReference type="Gene3D" id="3.40.50.720">
    <property type="entry name" value="NAD(P)-binding Rossmann-like Domain"/>
    <property type="match status" value="1"/>
</dbReference>
<evidence type="ECO:0000313" key="5">
    <source>
        <dbReference type="EMBL" id="KAL0634177.1"/>
    </source>
</evidence>
<comment type="cofactor">
    <cofactor evidence="1">
        <name>Zn(2+)</name>
        <dbReference type="ChEBI" id="CHEBI:29105"/>
    </cofactor>
</comment>
<evidence type="ECO:0000259" key="4">
    <source>
        <dbReference type="Pfam" id="PF00107"/>
    </source>
</evidence>
<dbReference type="SUPFAM" id="SSF51735">
    <property type="entry name" value="NAD(P)-binding Rossmann-fold domains"/>
    <property type="match status" value="1"/>
</dbReference>
<keyword evidence="2" id="KW-0479">Metal-binding</keyword>
<keyword evidence="6" id="KW-1185">Reference proteome</keyword>
<evidence type="ECO:0000256" key="3">
    <source>
        <dbReference type="ARBA" id="ARBA00022833"/>
    </source>
</evidence>
<evidence type="ECO:0000313" key="6">
    <source>
        <dbReference type="Proteomes" id="UP001447188"/>
    </source>
</evidence>
<sequence>MTDKDFKQTILDATEGRGADVVLEVVGHSPALKTAYDIIRPWGIISSVGVHNAEIPFSGADAYNKNIRIQFGRCPVRAVFPEALELLKKKSHLLGFMADKIMSIAEAEEAYDIFDRMQAQKVIFRL</sequence>
<keyword evidence="3" id="KW-0862">Zinc</keyword>
<comment type="caution">
    <text evidence="5">The sequence shown here is derived from an EMBL/GenBank/DDBJ whole genome shotgun (WGS) entry which is preliminary data.</text>
</comment>
<organism evidence="5 6">
    <name type="scientific">Discina gigas</name>
    <dbReference type="NCBI Taxonomy" id="1032678"/>
    <lineage>
        <taxon>Eukaryota</taxon>
        <taxon>Fungi</taxon>
        <taxon>Dikarya</taxon>
        <taxon>Ascomycota</taxon>
        <taxon>Pezizomycotina</taxon>
        <taxon>Pezizomycetes</taxon>
        <taxon>Pezizales</taxon>
        <taxon>Discinaceae</taxon>
        <taxon>Discina</taxon>
    </lineage>
</organism>
<accession>A0ABR3GDY2</accession>
<dbReference type="Gene3D" id="3.90.180.10">
    <property type="entry name" value="Medium-chain alcohol dehydrogenases, catalytic domain"/>
    <property type="match status" value="1"/>
</dbReference>
<proteinExistence type="predicted"/>
<dbReference type="EMBL" id="JBBBZM010000102">
    <property type="protein sequence ID" value="KAL0634177.1"/>
    <property type="molecule type" value="Genomic_DNA"/>
</dbReference>